<proteinExistence type="predicted"/>
<keyword evidence="8" id="KW-1185">Reference proteome</keyword>
<dbReference type="Pfam" id="PF00722">
    <property type="entry name" value="Glyco_hydro_16"/>
    <property type="match status" value="1"/>
</dbReference>
<dbReference type="GO" id="GO:0005975">
    <property type="term" value="P:carbohydrate metabolic process"/>
    <property type="evidence" value="ECO:0007669"/>
    <property type="project" value="InterPro"/>
</dbReference>
<reference evidence="7 8" key="1">
    <citation type="submission" date="2015-05" db="EMBL/GenBank/DDBJ databases">
        <title>Distinctive expansion of gene families associated with plant cell wall degradation and secondary metabolism in the genomes of grapevine trunk pathogens.</title>
        <authorList>
            <person name="Lawrence D.P."/>
            <person name="Travadon R."/>
            <person name="Rolshausen P.E."/>
            <person name="Baumgartner K."/>
        </authorList>
    </citation>
    <scope>NUCLEOTIDE SEQUENCE [LARGE SCALE GENOMIC DNA]</scope>
    <source>
        <strain evidence="7">UCRPC4</strain>
    </source>
</reference>
<dbReference type="PROSITE" id="PS00678">
    <property type="entry name" value="WD_REPEATS_1"/>
    <property type="match status" value="1"/>
</dbReference>
<feature type="compositionally biased region" description="Polar residues" evidence="4">
    <location>
        <begin position="737"/>
        <end position="754"/>
    </location>
</feature>
<dbReference type="AlphaFoldDB" id="A0A0G2EDD5"/>
<dbReference type="InterPro" id="IPR015943">
    <property type="entry name" value="WD40/YVTN_repeat-like_dom_sf"/>
</dbReference>
<organism evidence="7 8">
    <name type="scientific">Phaeomoniella chlamydospora</name>
    <name type="common">Phaeoacremonium chlamydosporum</name>
    <dbReference type="NCBI Taxonomy" id="158046"/>
    <lineage>
        <taxon>Eukaryota</taxon>
        <taxon>Fungi</taxon>
        <taxon>Dikarya</taxon>
        <taxon>Ascomycota</taxon>
        <taxon>Pezizomycotina</taxon>
        <taxon>Eurotiomycetes</taxon>
        <taxon>Chaetothyriomycetidae</taxon>
        <taxon>Phaeomoniellales</taxon>
        <taxon>Phaeomoniellaceae</taxon>
        <taxon>Phaeomoniella</taxon>
    </lineage>
</organism>
<evidence type="ECO:0000256" key="3">
    <source>
        <dbReference type="PROSITE-ProRule" id="PRU00221"/>
    </source>
</evidence>
<dbReference type="InterPro" id="IPR000757">
    <property type="entry name" value="Beta-glucanase-like"/>
</dbReference>
<evidence type="ECO:0000256" key="5">
    <source>
        <dbReference type="SAM" id="Phobius"/>
    </source>
</evidence>
<feature type="domain" description="GH16" evidence="6">
    <location>
        <begin position="403"/>
        <end position="687"/>
    </location>
</feature>
<protein>
    <submittedName>
        <fullName evidence="7">Putative wd domain protein</fullName>
    </submittedName>
</protein>
<dbReference type="Gene3D" id="2.60.120.200">
    <property type="match status" value="1"/>
</dbReference>
<dbReference type="PROSITE" id="PS50294">
    <property type="entry name" value="WD_REPEATS_REGION"/>
    <property type="match status" value="1"/>
</dbReference>
<keyword evidence="5" id="KW-0472">Membrane</keyword>
<evidence type="ECO:0000259" key="6">
    <source>
        <dbReference type="PROSITE" id="PS51762"/>
    </source>
</evidence>
<dbReference type="SUPFAM" id="SSF50978">
    <property type="entry name" value="WD40 repeat-like"/>
    <property type="match status" value="1"/>
</dbReference>
<dbReference type="InterPro" id="IPR036291">
    <property type="entry name" value="NAD(P)-bd_dom_sf"/>
</dbReference>
<dbReference type="InterPro" id="IPR019775">
    <property type="entry name" value="WD40_repeat_CS"/>
</dbReference>
<evidence type="ECO:0000256" key="4">
    <source>
        <dbReference type="SAM" id="MobiDB-lite"/>
    </source>
</evidence>
<sequence length="792" mass="86327">MYAGKGVRLNSVVPGLMYTPYTEQLAERYGAGSGRDEYMKMREQQVPMGRMGDAWDVAHAVLFLVSDEAEYITGQEIIVDGDNSSPSLAVITSSDELLVLDRTTLRNQGNSLQGVPKGVTALVGVDEAGGQILASCGRDGTIAIWDLRKGWSPVAGEEDARNSVSEDIRKSEPHWQCVESHNDDITDLQFHPSLPNRLLSGSTDGLVSLFDTTVQDEDDALIQVINHGSIHKAGFLSNDAIYALSHDEQFSIHPLNTIDEEAVEPQPIVMGDLREKVGCEYVIDILKSGEGNIVATGLHSHEPKLDLIPVGADPWSLHDHRKVSLAGAHGGEIAEKTVKSNSGRLHEMQDNQESRDKFASKFSSISRHMTILSQKAIFETVFGSVVGGRRLIGELVAAINMSNDSAGLPIFSPNAFLLMVSVVNSKDRRRRKSIALYLRMSGTADRYAYRLYDDFSKYPSAKNLVSSSKAKGFKEQWVINGFLLPSSDPASRDQQFNADSVSLSDGYLHLKQLAYSPADLATDKPIQIAGIQTKVLDILHGSFRTVFKITGATGGSVGSFFWYHNDSSEIDIEIVTDGNSIVNNTINYTEHPSLYPNGQRIPNATLSVPFTDYTNFHAHRFDCTPQTATYYLDGIYMHHDHHNVPHYPGSLQLNLWADGNKFWSGIPSATDVTMSVQLIDIYFNTSETDDGSESDWFKHCNRAGGPTDDTICMEGQNTPIASASAAARSSASQTSSRDVTTTESGTIATPSSHGNGAKLGNNISRAASDRAQAPHGWLIGAIILLVVGFLSI</sequence>
<dbReference type="PROSITE" id="PS51762">
    <property type="entry name" value="GH16_2"/>
    <property type="match status" value="1"/>
</dbReference>
<feature type="region of interest" description="Disordered" evidence="4">
    <location>
        <begin position="722"/>
        <end position="761"/>
    </location>
</feature>
<keyword evidence="2" id="KW-0677">Repeat</keyword>
<dbReference type="Gene3D" id="3.40.50.720">
    <property type="entry name" value="NAD(P)-binding Rossmann-like Domain"/>
    <property type="match status" value="1"/>
</dbReference>
<comment type="caution">
    <text evidence="7">The sequence shown here is derived from an EMBL/GenBank/DDBJ whole genome shotgun (WGS) entry which is preliminary data.</text>
</comment>
<name>A0A0G2EDD5_PHACM</name>
<evidence type="ECO:0000313" key="7">
    <source>
        <dbReference type="EMBL" id="KKY20902.1"/>
    </source>
</evidence>
<dbReference type="PANTHER" id="PTHR22889">
    <property type="entry name" value="WD REPEAT-CONTAINING PROTEIN 89"/>
    <property type="match status" value="1"/>
</dbReference>
<feature type="transmembrane region" description="Helical" evidence="5">
    <location>
        <begin position="774"/>
        <end position="791"/>
    </location>
</feature>
<evidence type="ECO:0000256" key="1">
    <source>
        <dbReference type="ARBA" id="ARBA00022574"/>
    </source>
</evidence>
<dbReference type="PRINTS" id="PR00081">
    <property type="entry name" value="GDHRDH"/>
</dbReference>
<dbReference type="SUPFAM" id="SSF51735">
    <property type="entry name" value="NAD(P)-binding Rossmann-fold domains"/>
    <property type="match status" value="1"/>
</dbReference>
<dbReference type="InterPro" id="IPR036322">
    <property type="entry name" value="WD40_repeat_dom_sf"/>
</dbReference>
<dbReference type="PANTHER" id="PTHR22889:SF0">
    <property type="entry name" value="WD REPEAT-CONTAINING PROTEIN 89"/>
    <property type="match status" value="1"/>
</dbReference>
<keyword evidence="5" id="KW-1133">Transmembrane helix</keyword>
<dbReference type="Pfam" id="PF13561">
    <property type="entry name" value="adh_short_C2"/>
    <property type="match status" value="1"/>
</dbReference>
<dbReference type="CDD" id="cd00413">
    <property type="entry name" value="Glyco_hydrolase_16"/>
    <property type="match status" value="1"/>
</dbReference>
<keyword evidence="1 3" id="KW-0853">WD repeat</keyword>
<dbReference type="SMART" id="SM00320">
    <property type="entry name" value="WD40"/>
    <property type="match status" value="2"/>
</dbReference>
<feature type="repeat" description="WD" evidence="3">
    <location>
        <begin position="178"/>
        <end position="211"/>
    </location>
</feature>
<dbReference type="EMBL" id="LCWF01000091">
    <property type="protein sequence ID" value="KKY20902.1"/>
    <property type="molecule type" value="Genomic_DNA"/>
</dbReference>
<dbReference type="InterPro" id="IPR039328">
    <property type="entry name" value="WDR89"/>
</dbReference>
<feature type="compositionally biased region" description="Low complexity" evidence="4">
    <location>
        <begin position="722"/>
        <end position="736"/>
    </location>
</feature>
<dbReference type="InterPro" id="IPR002347">
    <property type="entry name" value="SDR_fam"/>
</dbReference>
<dbReference type="SUPFAM" id="SSF49899">
    <property type="entry name" value="Concanavalin A-like lectins/glucanases"/>
    <property type="match status" value="1"/>
</dbReference>
<dbReference type="Proteomes" id="UP000053317">
    <property type="component" value="Unassembled WGS sequence"/>
</dbReference>
<dbReference type="InterPro" id="IPR013320">
    <property type="entry name" value="ConA-like_dom_sf"/>
</dbReference>
<dbReference type="OrthoDB" id="25131at2759"/>
<evidence type="ECO:0000256" key="2">
    <source>
        <dbReference type="ARBA" id="ARBA00022737"/>
    </source>
</evidence>
<dbReference type="Gene3D" id="2.130.10.10">
    <property type="entry name" value="YVTN repeat-like/Quinoprotein amine dehydrogenase"/>
    <property type="match status" value="1"/>
</dbReference>
<feature type="repeat" description="WD" evidence="3">
    <location>
        <begin position="130"/>
        <end position="150"/>
    </location>
</feature>
<evidence type="ECO:0000313" key="8">
    <source>
        <dbReference type="Proteomes" id="UP000053317"/>
    </source>
</evidence>
<dbReference type="Pfam" id="PF00400">
    <property type="entry name" value="WD40"/>
    <property type="match status" value="2"/>
</dbReference>
<dbReference type="InterPro" id="IPR001680">
    <property type="entry name" value="WD40_rpt"/>
</dbReference>
<dbReference type="PROSITE" id="PS50082">
    <property type="entry name" value="WD_REPEATS_2"/>
    <property type="match status" value="2"/>
</dbReference>
<dbReference type="GO" id="GO:0004553">
    <property type="term" value="F:hydrolase activity, hydrolyzing O-glycosyl compounds"/>
    <property type="evidence" value="ECO:0007669"/>
    <property type="project" value="InterPro"/>
</dbReference>
<reference evidence="7 8" key="2">
    <citation type="submission" date="2015-05" db="EMBL/GenBank/DDBJ databases">
        <authorList>
            <person name="Morales-Cruz A."/>
            <person name="Amrine K.C."/>
            <person name="Cantu D."/>
        </authorList>
    </citation>
    <scope>NUCLEOTIDE SEQUENCE [LARGE SCALE GENOMIC DNA]</scope>
    <source>
        <strain evidence="7">UCRPC4</strain>
    </source>
</reference>
<accession>A0A0G2EDD5</accession>
<gene>
    <name evidence="7" type="ORF">UCRPC4_g03978</name>
</gene>
<keyword evidence="5" id="KW-0812">Transmembrane</keyword>